<dbReference type="InterPro" id="IPR048012">
    <property type="entry name" value="BfmA-like_N"/>
</dbReference>
<protein>
    <submittedName>
        <fullName evidence="1">Uncharacterized protein</fullName>
    </submittedName>
</protein>
<name>A0A8J3BC85_9FLAO</name>
<organism evidence="1 2">
    <name type="scientific">Yeosuana aromativorans</name>
    <dbReference type="NCBI Taxonomy" id="288019"/>
    <lineage>
        <taxon>Bacteria</taxon>
        <taxon>Pseudomonadati</taxon>
        <taxon>Bacteroidota</taxon>
        <taxon>Flavobacteriia</taxon>
        <taxon>Flavobacteriales</taxon>
        <taxon>Flavobacteriaceae</taxon>
        <taxon>Yeosuana</taxon>
    </lineage>
</organism>
<comment type="caution">
    <text evidence="1">The sequence shown here is derived from an EMBL/GenBank/DDBJ whole genome shotgun (WGS) entry which is preliminary data.</text>
</comment>
<dbReference type="Proteomes" id="UP000612329">
    <property type="component" value="Unassembled WGS sequence"/>
</dbReference>
<dbReference type="AlphaFoldDB" id="A0A8J3BC85"/>
<proteinExistence type="predicted"/>
<accession>A0A8J3BC85</accession>
<dbReference type="EMBL" id="BMNR01000001">
    <property type="protein sequence ID" value="GGK11009.1"/>
    <property type="molecule type" value="Genomic_DNA"/>
</dbReference>
<dbReference type="NCBIfam" id="NF041200">
    <property type="entry name" value="mob_BfmA_Nterm"/>
    <property type="match status" value="1"/>
</dbReference>
<sequence length="191" mass="22325">MKGNKSTMKTFGNIRFKKKTVQRFQEFSKRFFKTHTEALDTMLDFFLYNEISPKETLGPNARTLEANIKKRINGLVSIVKDIEKNQTRPTTAMLQLLFEKTPAKQKQPRLVEVKRSNKPANDPFFATSLEAIELRKEKNALKRDLRETKQQFEDILFSKIRIVKSSFGKPRLHLDMALEDYEALKEKIKNA</sequence>
<keyword evidence="2" id="KW-1185">Reference proteome</keyword>
<evidence type="ECO:0000313" key="1">
    <source>
        <dbReference type="EMBL" id="GGK11009.1"/>
    </source>
</evidence>
<gene>
    <name evidence="1" type="ORF">GCM10007962_01390</name>
</gene>
<reference evidence="1" key="1">
    <citation type="journal article" date="2014" name="Int. J. Syst. Evol. Microbiol.">
        <title>Complete genome sequence of Corynebacterium casei LMG S-19264T (=DSM 44701T), isolated from a smear-ripened cheese.</title>
        <authorList>
            <consortium name="US DOE Joint Genome Institute (JGI-PGF)"/>
            <person name="Walter F."/>
            <person name="Albersmeier A."/>
            <person name="Kalinowski J."/>
            <person name="Ruckert C."/>
        </authorList>
    </citation>
    <scope>NUCLEOTIDE SEQUENCE</scope>
    <source>
        <strain evidence="1">JCM 12862</strain>
    </source>
</reference>
<reference evidence="1" key="2">
    <citation type="submission" date="2020-09" db="EMBL/GenBank/DDBJ databases">
        <authorList>
            <person name="Sun Q."/>
            <person name="Ohkuma M."/>
        </authorList>
    </citation>
    <scope>NUCLEOTIDE SEQUENCE</scope>
    <source>
        <strain evidence="1">JCM 12862</strain>
    </source>
</reference>
<evidence type="ECO:0000313" key="2">
    <source>
        <dbReference type="Proteomes" id="UP000612329"/>
    </source>
</evidence>
<dbReference type="RefSeq" id="WP_188649348.1">
    <property type="nucleotide sequence ID" value="NZ_BMNR01000001.1"/>
</dbReference>